<dbReference type="SUPFAM" id="SSF53271">
    <property type="entry name" value="PRTase-like"/>
    <property type="match status" value="1"/>
</dbReference>
<evidence type="ECO:0000313" key="3">
    <source>
        <dbReference type="Proteomes" id="UP000467322"/>
    </source>
</evidence>
<keyword evidence="3" id="KW-1185">Reference proteome</keyword>
<dbReference type="RefSeq" id="WP_161349967.1">
    <property type="nucleotide sequence ID" value="NZ_WTUX01000005.1"/>
</dbReference>
<dbReference type="GO" id="GO:0016757">
    <property type="term" value="F:glycosyltransferase activity"/>
    <property type="evidence" value="ECO:0007669"/>
    <property type="project" value="UniProtKB-KW"/>
</dbReference>
<comment type="caution">
    <text evidence="2">The sequence shown here is derived from an EMBL/GenBank/DDBJ whole genome shotgun (WGS) entry which is preliminary data.</text>
</comment>
<evidence type="ECO:0000259" key="1">
    <source>
        <dbReference type="Pfam" id="PF00156"/>
    </source>
</evidence>
<proteinExistence type="predicted"/>
<evidence type="ECO:0000313" key="2">
    <source>
        <dbReference type="EMBL" id="MZR11848.1"/>
    </source>
</evidence>
<dbReference type="InterPro" id="IPR029057">
    <property type="entry name" value="PRTase-like"/>
</dbReference>
<sequence length="220" mass="22635">MARYRDRAAAADALIGQLPDDIGDDWLVLALPRGGVPVGAPIARHLGAAFDVLILRKVGAPGNPELALAAVTGPGPDQIAYNDALCVQLGMDHARVHAFAAPQIEEVARREALWRGVRPAQPLQGRKVLIVDDGMATGTTMAAAVQAVRAGGATRIAVAVPVALGDALDALRDRDLTVICPWPEAPLGGVGQAYAAFPQVPDEVVRAALEDAASGSGTAP</sequence>
<dbReference type="InterPro" id="IPR000836">
    <property type="entry name" value="PRTase_dom"/>
</dbReference>
<reference evidence="2 3" key="1">
    <citation type="submission" date="2019-12" db="EMBL/GenBank/DDBJ databases">
        <title>Maritimibacter sp. nov. sp. isolated from sea sand.</title>
        <authorList>
            <person name="Kim J."/>
            <person name="Jeong S.E."/>
            <person name="Jung H.S."/>
            <person name="Jeon C.O."/>
        </authorList>
    </citation>
    <scope>NUCLEOTIDE SEQUENCE [LARGE SCALE GENOMIC DNA]</scope>
    <source>
        <strain evidence="2 3">DP07</strain>
    </source>
</reference>
<dbReference type="EMBL" id="WTUX01000005">
    <property type="protein sequence ID" value="MZR11848.1"/>
    <property type="molecule type" value="Genomic_DNA"/>
</dbReference>
<gene>
    <name evidence="2" type="ORF">GQE99_02310</name>
</gene>
<keyword evidence="2" id="KW-0328">Glycosyltransferase</keyword>
<dbReference type="Gene3D" id="3.40.50.2020">
    <property type="match status" value="1"/>
</dbReference>
<keyword evidence="2" id="KW-0808">Transferase</keyword>
<dbReference type="CDD" id="cd06223">
    <property type="entry name" value="PRTases_typeI"/>
    <property type="match status" value="1"/>
</dbReference>
<name>A0A845M0G8_9RHOB</name>
<accession>A0A845M0G8</accession>
<dbReference type="Pfam" id="PF00156">
    <property type="entry name" value="Pribosyltran"/>
    <property type="match status" value="1"/>
</dbReference>
<feature type="domain" description="Phosphoribosyltransferase" evidence="1">
    <location>
        <begin position="8"/>
        <end position="177"/>
    </location>
</feature>
<dbReference type="Gene3D" id="3.30.1310.20">
    <property type="entry name" value="PRTase-like"/>
    <property type="match status" value="1"/>
</dbReference>
<dbReference type="AlphaFoldDB" id="A0A845M0G8"/>
<organism evidence="2 3">
    <name type="scientific">Maritimibacter harenae</name>
    <dbReference type="NCBI Taxonomy" id="2606218"/>
    <lineage>
        <taxon>Bacteria</taxon>
        <taxon>Pseudomonadati</taxon>
        <taxon>Pseudomonadota</taxon>
        <taxon>Alphaproteobacteria</taxon>
        <taxon>Rhodobacterales</taxon>
        <taxon>Roseobacteraceae</taxon>
        <taxon>Maritimibacter</taxon>
    </lineage>
</organism>
<protein>
    <submittedName>
        <fullName evidence="2">Phosphoribosyltransferase</fullName>
    </submittedName>
</protein>
<dbReference type="Proteomes" id="UP000467322">
    <property type="component" value="Unassembled WGS sequence"/>
</dbReference>